<evidence type="ECO:0000313" key="3">
    <source>
        <dbReference type="EMBL" id="PNY14486.1"/>
    </source>
</evidence>
<dbReference type="AlphaFoldDB" id="A0A2K3L4K1"/>
<proteinExistence type="predicted"/>
<dbReference type="STRING" id="57577.A0A2K3L4K1"/>
<evidence type="ECO:0000313" key="2">
    <source>
        <dbReference type="EMBL" id="PNY00824.1"/>
    </source>
</evidence>
<dbReference type="EMBL" id="ASHM01019389">
    <property type="protein sequence ID" value="PNY00824.1"/>
    <property type="molecule type" value="Genomic_DNA"/>
</dbReference>
<reference evidence="1 4" key="1">
    <citation type="journal article" date="2014" name="Am. J. Bot.">
        <title>Genome assembly and annotation for red clover (Trifolium pratense; Fabaceae).</title>
        <authorList>
            <person name="Istvanek J."/>
            <person name="Jaros M."/>
            <person name="Krenek A."/>
            <person name="Repkova J."/>
        </authorList>
    </citation>
    <scope>NUCLEOTIDE SEQUENCE [LARGE SCALE GENOMIC DNA]</scope>
    <source>
        <strain evidence="4">cv. Tatra</strain>
        <tissue evidence="1">Young leaves</tissue>
    </source>
</reference>
<dbReference type="Pfam" id="PF07712">
    <property type="entry name" value="SURNod19"/>
    <property type="match status" value="1"/>
</dbReference>
<protein>
    <submittedName>
        <fullName evidence="1">MtN19 protein</fullName>
    </submittedName>
</protein>
<sequence length="184" mass="20025">MGCTECKCDLYNVTKDESGKILSPNYKGGLQCCPDNSKYKSKGMMTLKHDCKIEYEVEPCNTSHVNGSDCVDVKRASFPIQNGGYVIYGVGHQHAGAIGSTLYGQDGRVICTSMPKYGKGKRAGKEKGYVVGMSACYPKPGSIKISDGETLTLEANHSSNIRHSGVMGLFYFLVAEKLPHHHHV</sequence>
<dbReference type="InterPro" id="IPR011692">
    <property type="entry name" value="Stress_up-reg_Nod19"/>
</dbReference>
<dbReference type="Proteomes" id="UP000236291">
    <property type="component" value="Unassembled WGS sequence"/>
</dbReference>
<evidence type="ECO:0000313" key="4">
    <source>
        <dbReference type="Proteomes" id="UP000236291"/>
    </source>
</evidence>
<dbReference type="PANTHER" id="PTHR33390:SF5">
    <property type="entry name" value="STRESS UP-REGULATED NOD 19-RELATED"/>
    <property type="match status" value="1"/>
</dbReference>
<dbReference type="EMBL" id="ASHM01006892">
    <property type="protein sequence ID" value="PNY14486.1"/>
    <property type="molecule type" value="Genomic_DNA"/>
</dbReference>
<gene>
    <name evidence="3" type="ORF">L195_g011167</name>
    <name evidence="2" type="ORF">L195_g024111</name>
    <name evidence="1" type="ORF">L195_g029360</name>
</gene>
<reference evidence="1 4" key="2">
    <citation type="journal article" date="2017" name="Front. Plant Sci.">
        <title>Gene Classification and Mining of Molecular Markers Useful in Red Clover (Trifolium pratense) Breeding.</title>
        <authorList>
            <person name="Istvanek J."/>
            <person name="Dluhosova J."/>
            <person name="Dluhos P."/>
            <person name="Patkova L."/>
            <person name="Nedelnik J."/>
            <person name="Repkova J."/>
        </authorList>
    </citation>
    <scope>NUCLEOTIDE SEQUENCE [LARGE SCALE GENOMIC DNA]</scope>
    <source>
        <strain evidence="4">cv. Tatra</strain>
        <tissue evidence="1">Young leaves</tissue>
    </source>
</reference>
<dbReference type="EMBL" id="ASHM01026073">
    <property type="protein sequence ID" value="PNX73458.1"/>
    <property type="molecule type" value="Genomic_DNA"/>
</dbReference>
<accession>A0A2K3L4K1</accession>
<name>A0A2K3L4K1_TRIPR</name>
<organism evidence="1 4">
    <name type="scientific">Trifolium pratense</name>
    <name type="common">Red clover</name>
    <dbReference type="NCBI Taxonomy" id="57577"/>
    <lineage>
        <taxon>Eukaryota</taxon>
        <taxon>Viridiplantae</taxon>
        <taxon>Streptophyta</taxon>
        <taxon>Embryophyta</taxon>
        <taxon>Tracheophyta</taxon>
        <taxon>Spermatophyta</taxon>
        <taxon>Magnoliopsida</taxon>
        <taxon>eudicotyledons</taxon>
        <taxon>Gunneridae</taxon>
        <taxon>Pentapetalae</taxon>
        <taxon>rosids</taxon>
        <taxon>fabids</taxon>
        <taxon>Fabales</taxon>
        <taxon>Fabaceae</taxon>
        <taxon>Papilionoideae</taxon>
        <taxon>50 kb inversion clade</taxon>
        <taxon>NPAAA clade</taxon>
        <taxon>Hologalegina</taxon>
        <taxon>IRL clade</taxon>
        <taxon>Trifolieae</taxon>
        <taxon>Trifolium</taxon>
    </lineage>
</organism>
<comment type="caution">
    <text evidence="1">The sequence shown here is derived from an EMBL/GenBank/DDBJ whole genome shotgun (WGS) entry which is preliminary data.</text>
</comment>
<dbReference type="PANTHER" id="PTHR33390">
    <property type="entry name" value="STRESS UP-REGULATED NOD 19 PROTEIN"/>
    <property type="match status" value="1"/>
</dbReference>
<evidence type="ECO:0000313" key="1">
    <source>
        <dbReference type="EMBL" id="PNX73458.1"/>
    </source>
</evidence>